<dbReference type="EMBL" id="PIPT01000009">
    <property type="protein sequence ID" value="RUO46373.1"/>
    <property type="molecule type" value="Genomic_DNA"/>
</dbReference>
<dbReference type="Proteomes" id="UP000286678">
    <property type="component" value="Unassembled WGS sequence"/>
</dbReference>
<gene>
    <name evidence="2" type="ORF">CWE21_11475</name>
</gene>
<reference evidence="3" key="1">
    <citation type="journal article" date="2018" name="Front. Microbiol.">
        <title>Genome-Based Analysis Reveals the Taxonomy and Diversity of the Family Idiomarinaceae.</title>
        <authorList>
            <person name="Liu Y."/>
            <person name="Lai Q."/>
            <person name="Shao Z."/>
        </authorList>
    </citation>
    <scope>NUCLEOTIDE SEQUENCE [LARGE SCALE GENOMIC DNA]</scope>
    <source>
        <strain evidence="3">SW15</strain>
    </source>
</reference>
<name>A0A432XCB2_9GAMM</name>
<keyword evidence="3" id="KW-1185">Reference proteome</keyword>
<evidence type="ECO:0008006" key="4">
    <source>
        <dbReference type="Google" id="ProtNLM"/>
    </source>
</evidence>
<dbReference type="NCBIfam" id="NF047637">
    <property type="entry name" value="lipo_CC0125"/>
    <property type="match status" value="1"/>
</dbReference>
<evidence type="ECO:0000313" key="2">
    <source>
        <dbReference type="EMBL" id="RUO46373.1"/>
    </source>
</evidence>
<feature type="signal peptide" evidence="1">
    <location>
        <begin position="1"/>
        <end position="25"/>
    </location>
</feature>
<evidence type="ECO:0000313" key="3">
    <source>
        <dbReference type="Proteomes" id="UP000286678"/>
    </source>
</evidence>
<accession>A0A432XCB2</accession>
<dbReference type="AlphaFoldDB" id="A0A432XCB2"/>
<evidence type="ECO:0000256" key="1">
    <source>
        <dbReference type="SAM" id="SignalP"/>
    </source>
</evidence>
<dbReference type="OrthoDB" id="7172943at2"/>
<dbReference type="RefSeq" id="WP_126834588.1">
    <property type="nucleotide sequence ID" value="NZ_PIPT01000009.1"/>
</dbReference>
<dbReference type="PROSITE" id="PS51257">
    <property type="entry name" value="PROKAR_LIPOPROTEIN"/>
    <property type="match status" value="1"/>
</dbReference>
<protein>
    <recommendedName>
        <fullName evidence="4">DUF4136 domain-containing protein</fullName>
    </recommendedName>
</protein>
<keyword evidence="1" id="KW-0732">Signal</keyword>
<sequence>MYKAIKISFMALVIALLTACASSTAQYQPAGEKGFGYSDKQLAKDMYWVSYKSRDTSAQKATDYALLRAAELTLAQGYEWFVVSEKDVSGKRLARNEQTEVHVDTIADCTSDMCGSVPATRKYGSDGVNIKQEERADFTVELTVLFGKGERPEPKFVYDAEAVIQAQKSAKN</sequence>
<organism evidence="2 3">
    <name type="scientific">Pseudidiomarina aquimaris</name>
    <dbReference type="NCBI Taxonomy" id="641841"/>
    <lineage>
        <taxon>Bacteria</taxon>
        <taxon>Pseudomonadati</taxon>
        <taxon>Pseudomonadota</taxon>
        <taxon>Gammaproteobacteria</taxon>
        <taxon>Alteromonadales</taxon>
        <taxon>Idiomarinaceae</taxon>
        <taxon>Pseudidiomarina</taxon>
    </lineage>
</organism>
<proteinExistence type="predicted"/>
<feature type="chain" id="PRO_5019551196" description="DUF4136 domain-containing protein" evidence="1">
    <location>
        <begin position="26"/>
        <end position="172"/>
    </location>
</feature>
<comment type="caution">
    <text evidence="2">The sequence shown here is derived from an EMBL/GenBank/DDBJ whole genome shotgun (WGS) entry which is preliminary data.</text>
</comment>